<evidence type="ECO:0000256" key="2">
    <source>
        <dbReference type="ARBA" id="ARBA00012925"/>
    </source>
</evidence>
<dbReference type="InterPro" id="IPR001148">
    <property type="entry name" value="CA_dom"/>
</dbReference>
<keyword evidence="3" id="KW-0479">Metal-binding</keyword>
<evidence type="ECO:0000259" key="7">
    <source>
        <dbReference type="PROSITE" id="PS51144"/>
    </source>
</evidence>
<dbReference type="PANTHER" id="PTHR18952">
    <property type="entry name" value="CARBONIC ANHYDRASE"/>
    <property type="match status" value="1"/>
</dbReference>
<dbReference type="InterPro" id="IPR036398">
    <property type="entry name" value="CA_dom_sf"/>
</dbReference>
<dbReference type="CDD" id="cd03124">
    <property type="entry name" value="alpha_CA_prokaryotic_like"/>
    <property type="match status" value="1"/>
</dbReference>
<evidence type="ECO:0000313" key="8">
    <source>
        <dbReference type="EMBL" id="MFC4690338.1"/>
    </source>
</evidence>
<keyword evidence="5" id="KW-0456">Lyase</keyword>
<accession>A0ABV9L884</accession>
<dbReference type="PROSITE" id="PS51144">
    <property type="entry name" value="ALPHA_CA_2"/>
    <property type="match status" value="1"/>
</dbReference>
<name>A0ABV9L884_9FLAO</name>
<dbReference type="InterPro" id="IPR041891">
    <property type="entry name" value="Alpha_CA_prokaryot-like"/>
</dbReference>
<keyword evidence="9" id="KW-1185">Reference proteome</keyword>
<comment type="similarity">
    <text evidence="1">Belongs to the alpha-carbonic anhydrase family.</text>
</comment>
<evidence type="ECO:0000256" key="3">
    <source>
        <dbReference type="ARBA" id="ARBA00022723"/>
    </source>
</evidence>
<organism evidence="8 9">
    <name type="scientific">Dokdonia genika</name>
    <dbReference type="NCBI Taxonomy" id="308113"/>
    <lineage>
        <taxon>Bacteria</taxon>
        <taxon>Pseudomonadati</taxon>
        <taxon>Bacteroidota</taxon>
        <taxon>Flavobacteriia</taxon>
        <taxon>Flavobacteriales</taxon>
        <taxon>Flavobacteriaceae</taxon>
        <taxon>Dokdonia</taxon>
    </lineage>
</organism>
<dbReference type="Gene3D" id="3.10.200.10">
    <property type="entry name" value="Alpha carbonic anhydrase"/>
    <property type="match status" value="1"/>
</dbReference>
<dbReference type="PANTHER" id="PTHR18952:SF265">
    <property type="entry name" value="CARBONIC ANHYDRASE"/>
    <property type="match status" value="1"/>
</dbReference>
<evidence type="ECO:0000256" key="4">
    <source>
        <dbReference type="ARBA" id="ARBA00022833"/>
    </source>
</evidence>
<comment type="caution">
    <text evidence="8">The sequence shown here is derived from an EMBL/GenBank/DDBJ whole genome shotgun (WGS) entry which is preliminary data.</text>
</comment>
<sequence length="250" mass="28485">MKHSLILLITILIISCVQKTDLHKDAHWSYEGETGPVHWGEIEKNSDCGGLFQSPLNIVNYKVDSLLTPLKITYSDSTHIHDIINNGHTIQYNFDSGDYITIEGVTYELKQFHFHEPAEHLIDGIRYPMVIHLVHKSENGTYAVLAVMAKEGKSSKPFDFLESFLPIPVGENRIVDSAFDMNLNLPDNRAYFTYSGSLTTPPCTENVQWFIFKNPITVSLSQVEKLKALMPLNNYRDEQSLNDREIKLSK</sequence>
<dbReference type="Pfam" id="PF00194">
    <property type="entry name" value="Carb_anhydrase"/>
    <property type="match status" value="1"/>
</dbReference>
<proteinExistence type="inferred from homology"/>
<dbReference type="EMBL" id="JBHSHB010000012">
    <property type="protein sequence ID" value="MFC4690338.1"/>
    <property type="molecule type" value="Genomic_DNA"/>
</dbReference>
<keyword evidence="4" id="KW-0862">Zinc</keyword>
<evidence type="ECO:0000256" key="1">
    <source>
        <dbReference type="ARBA" id="ARBA00010718"/>
    </source>
</evidence>
<feature type="domain" description="Alpha-carbonic anhydrase" evidence="7">
    <location>
        <begin position="26"/>
        <end position="250"/>
    </location>
</feature>
<dbReference type="EC" id="4.2.1.1" evidence="2"/>
<dbReference type="RefSeq" id="WP_380033412.1">
    <property type="nucleotide sequence ID" value="NZ_JBHSHB010000012.1"/>
</dbReference>
<dbReference type="Proteomes" id="UP001595878">
    <property type="component" value="Unassembled WGS sequence"/>
</dbReference>
<gene>
    <name evidence="8" type="ORF">ACFO5T_07850</name>
</gene>
<comment type="catalytic activity">
    <reaction evidence="6">
        <text>hydrogencarbonate + H(+) = CO2 + H2O</text>
        <dbReference type="Rhea" id="RHEA:10748"/>
        <dbReference type="ChEBI" id="CHEBI:15377"/>
        <dbReference type="ChEBI" id="CHEBI:15378"/>
        <dbReference type="ChEBI" id="CHEBI:16526"/>
        <dbReference type="ChEBI" id="CHEBI:17544"/>
        <dbReference type="EC" id="4.2.1.1"/>
    </reaction>
</comment>
<dbReference type="InterPro" id="IPR023561">
    <property type="entry name" value="Carbonic_anhydrase_a-class"/>
</dbReference>
<protein>
    <recommendedName>
        <fullName evidence="2">carbonic anhydrase</fullName>
        <ecNumber evidence="2">4.2.1.1</ecNumber>
    </recommendedName>
</protein>
<reference evidence="9" key="1">
    <citation type="journal article" date="2019" name="Int. J. Syst. Evol. Microbiol.">
        <title>The Global Catalogue of Microorganisms (GCM) 10K type strain sequencing project: providing services to taxonomists for standard genome sequencing and annotation.</title>
        <authorList>
            <consortium name="The Broad Institute Genomics Platform"/>
            <consortium name="The Broad Institute Genome Sequencing Center for Infectious Disease"/>
            <person name="Wu L."/>
            <person name="Ma J."/>
        </authorList>
    </citation>
    <scope>NUCLEOTIDE SEQUENCE [LARGE SCALE GENOMIC DNA]</scope>
    <source>
        <strain evidence="9">CGMCC 4.7427</strain>
    </source>
</reference>
<evidence type="ECO:0000256" key="6">
    <source>
        <dbReference type="ARBA" id="ARBA00048348"/>
    </source>
</evidence>
<evidence type="ECO:0000256" key="5">
    <source>
        <dbReference type="ARBA" id="ARBA00023239"/>
    </source>
</evidence>
<dbReference type="PROSITE" id="PS51257">
    <property type="entry name" value="PROKAR_LIPOPROTEIN"/>
    <property type="match status" value="1"/>
</dbReference>
<dbReference type="SMART" id="SM01057">
    <property type="entry name" value="Carb_anhydrase"/>
    <property type="match status" value="1"/>
</dbReference>
<evidence type="ECO:0000313" key="9">
    <source>
        <dbReference type="Proteomes" id="UP001595878"/>
    </source>
</evidence>
<dbReference type="SUPFAM" id="SSF51069">
    <property type="entry name" value="Carbonic anhydrase"/>
    <property type="match status" value="1"/>
</dbReference>